<dbReference type="InterPro" id="IPR043128">
    <property type="entry name" value="Rev_trsase/Diguanyl_cyclase"/>
</dbReference>
<dbReference type="InterPro" id="IPR029016">
    <property type="entry name" value="GAF-like_dom_sf"/>
</dbReference>
<dbReference type="PROSITE" id="PS50887">
    <property type="entry name" value="GGDEF"/>
    <property type="match status" value="1"/>
</dbReference>
<dbReference type="Gene3D" id="3.30.450.40">
    <property type="match status" value="1"/>
</dbReference>
<evidence type="ECO:0000313" key="2">
    <source>
        <dbReference type="EMBL" id="UOQ60838.1"/>
    </source>
</evidence>
<evidence type="ECO:0000313" key="3">
    <source>
        <dbReference type="Proteomes" id="UP000831775"/>
    </source>
</evidence>
<dbReference type="Pfam" id="PF00990">
    <property type="entry name" value="GGDEF"/>
    <property type="match status" value="1"/>
</dbReference>
<dbReference type="PANTHER" id="PTHR45138:SF9">
    <property type="entry name" value="DIGUANYLATE CYCLASE DGCM-RELATED"/>
    <property type="match status" value="1"/>
</dbReference>
<proteinExistence type="predicted"/>
<keyword evidence="3" id="KW-1185">Reference proteome</keyword>
<feature type="domain" description="GGDEF" evidence="1">
    <location>
        <begin position="215"/>
        <end position="331"/>
    </location>
</feature>
<dbReference type="InterPro" id="IPR000160">
    <property type="entry name" value="GGDEF_dom"/>
</dbReference>
<dbReference type="EMBL" id="CP095043">
    <property type="protein sequence ID" value="UOQ60838.1"/>
    <property type="molecule type" value="Genomic_DNA"/>
</dbReference>
<sequence length="331" mass="35327">MSAGLSELLATVGASGHGLDAEVQDRLNGASTFTEAADVVVRYLNEKTPLSDWSVTRVVSDEQVFVHVEQGGERGVGDRVNWDQTFCKKMVAGGAHIVPDSAKDPLYAELGESTGVGSYAGYTIIDDRGELFGVLCGTRREPLGSDEAIDQELVHLLSQLLSIQLRLARGIDRERRQAAIAEAEANTDPLTGLLSRRGWERMVDDAQERIDAFGDPVSVAVVDLDDLKAINDGLGHQAGDAQIVGLANALAGAATDSHRIARVGGDEFLILANGVAANTAESHFERFIHAILDAGIRASFGYATARAGDPHLQAAIHEADARMYAQKSSRK</sequence>
<dbReference type="SMART" id="SM00065">
    <property type="entry name" value="GAF"/>
    <property type="match status" value="1"/>
</dbReference>
<accession>A0ABY4FX11</accession>
<name>A0ABY4FX11_9MICO</name>
<dbReference type="SUPFAM" id="SSF55781">
    <property type="entry name" value="GAF domain-like"/>
    <property type="match status" value="1"/>
</dbReference>
<dbReference type="InterPro" id="IPR003018">
    <property type="entry name" value="GAF"/>
</dbReference>
<protein>
    <submittedName>
        <fullName evidence="2">Sensor domain-containing diguanylate cyclase</fullName>
    </submittedName>
</protein>
<dbReference type="PANTHER" id="PTHR45138">
    <property type="entry name" value="REGULATORY COMPONENTS OF SENSORY TRANSDUCTION SYSTEM"/>
    <property type="match status" value="1"/>
</dbReference>
<dbReference type="Gene3D" id="3.30.70.270">
    <property type="match status" value="1"/>
</dbReference>
<dbReference type="RefSeq" id="WP_244686794.1">
    <property type="nucleotide sequence ID" value="NZ_CP095043.1"/>
</dbReference>
<evidence type="ECO:0000259" key="1">
    <source>
        <dbReference type="PROSITE" id="PS50887"/>
    </source>
</evidence>
<reference evidence="2 3" key="1">
    <citation type="submission" date="2022-04" db="EMBL/GenBank/DDBJ databases">
        <title>Leucobacter sp. isolated from rhizosphere of onion.</title>
        <authorList>
            <person name="Won M."/>
            <person name="Lee C.-M."/>
            <person name="Woen H.-Y."/>
            <person name="Kwon S.-W."/>
        </authorList>
    </citation>
    <scope>NUCLEOTIDE SEQUENCE [LARGE SCALE GENOMIC DNA]</scope>
    <source>
        <strain evidence="2 3">H25R-14</strain>
    </source>
</reference>
<dbReference type="Proteomes" id="UP000831775">
    <property type="component" value="Chromosome"/>
</dbReference>
<dbReference type="NCBIfam" id="TIGR00254">
    <property type="entry name" value="GGDEF"/>
    <property type="match status" value="1"/>
</dbReference>
<dbReference type="Pfam" id="PF01590">
    <property type="entry name" value="GAF"/>
    <property type="match status" value="1"/>
</dbReference>
<dbReference type="InterPro" id="IPR029787">
    <property type="entry name" value="Nucleotide_cyclase"/>
</dbReference>
<dbReference type="SMART" id="SM00267">
    <property type="entry name" value="GGDEF"/>
    <property type="match status" value="1"/>
</dbReference>
<dbReference type="CDD" id="cd01949">
    <property type="entry name" value="GGDEF"/>
    <property type="match status" value="1"/>
</dbReference>
<gene>
    <name evidence="2" type="ORF">MUN76_02315</name>
</gene>
<dbReference type="SUPFAM" id="SSF55073">
    <property type="entry name" value="Nucleotide cyclase"/>
    <property type="match status" value="1"/>
</dbReference>
<organism evidence="2 3">
    <name type="scientific">Leucobacter rhizosphaerae</name>
    <dbReference type="NCBI Taxonomy" id="2932245"/>
    <lineage>
        <taxon>Bacteria</taxon>
        <taxon>Bacillati</taxon>
        <taxon>Actinomycetota</taxon>
        <taxon>Actinomycetes</taxon>
        <taxon>Micrococcales</taxon>
        <taxon>Microbacteriaceae</taxon>
        <taxon>Leucobacter</taxon>
    </lineage>
</organism>
<dbReference type="InterPro" id="IPR050469">
    <property type="entry name" value="Diguanylate_Cyclase"/>
</dbReference>